<dbReference type="Proteomes" id="UP000008370">
    <property type="component" value="Unassembled WGS sequence"/>
</dbReference>
<evidence type="ECO:0000313" key="2">
    <source>
        <dbReference type="Proteomes" id="UP000008370"/>
    </source>
</evidence>
<dbReference type="InParanoid" id="K5W8Y7"/>
<proteinExistence type="predicted"/>
<dbReference type="GeneID" id="18913780"/>
<protein>
    <submittedName>
        <fullName evidence="1">Uncharacterized protein</fullName>
    </submittedName>
</protein>
<evidence type="ECO:0000313" key="1">
    <source>
        <dbReference type="EMBL" id="EKM60388.1"/>
    </source>
</evidence>
<dbReference type="KEGG" id="pco:PHACADRAFT_246271"/>
<organism evidence="1 2">
    <name type="scientific">Phanerochaete carnosa (strain HHB-10118-sp)</name>
    <name type="common">White-rot fungus</name>
    <name type="synonym">Peniophora carnosa</name>
    <dbReference type="NCBI Taxonomy" id="650164"/>
    <lineage>
        <taxon>Eukaryota</taxon>
        <taxon>Fungi</taxon>
        <taxon>Dikarya</taxon>
        <taxon>Basidiomycota</taxon>
        <taxon>Agaricomycotina</taxon>
        <taxon>Agaricomycetes</taxon>
        <taxon>Polyporales</taxon>
        <taxon>Phanerochaetaceae</taxon>
        <taxon>Phanerochaete</taxon>
    </lineage>
</organism>
<reference evidence="1 2" key="1">
    <citation type="journal article" date="2012" name="BMC Genomics">
        <title>Comparative genomics of the white-rot fungi, Phanerochaete carnosa and P. chrysosporium, to elucidate the genetic basis of the distinct wood types they colonize.</title>
        <authorList>
            <person name="Suzuki H."/>
            <person name="MacDonald J."/>
            <person name="Syed K."/>
            <person name="Salamov A."/>
            <person name="Hori C."/>
            <person name="Aerts A."/>
            <person name="Henrissat B."/>
            <person name="Wiebenga A."/>
            <person name="vanKuyk P.A."/>
            <person name="Barry K."/>
            <person name="Lindquist E."/>
            <person name="LaButti K."/>
            <person name="Lapidus A."/>
            <person name="Lucas S."/>
            <person name="Coutinho P."/>
            <person name="Gong Y."/>
            <person name="Samejima M."/>
            <person name="Mahadevan R."/>
            <person name="Abou-Zaid M."/>
            <person name="de Vries R.P."/>
            <person name="Igarashi K."/>
            <person name="Yadav J.S."/>
            <person name="Grigoriev I.V."/>
            <person name="Master E.R."/>
        </authorList>
    </citation>
    <scope>NUCLEOTIDE SEQUENCE [LARGE SCALE GENOMIC DNA]</scope>
    <source>
        <strain evidence="1 2">HHB-10118-sp</strain>
    </source>
</reference>
<dbReference type="EMBL" id="JH930468">
    <property type="protein sequence ID" value="EKM60388.1"/>
    <property type="molecule type" value="Genomic_DNA"/>
</dbReference>
<dbReference type="RefSeq" id="XP_007389850.1">
    <property type="nucleotide sequence ID" value="XM_007389788.1"/>
</dbReference>
<sequence length="87" mass="10036">MLVEFDTCTYISTIGLDARVHVPPTEKQTPRPTRLCLDLRIYESWQSVSPYSMVKGGNSVKYNKNREDGHGALVIVRKRKQQVLRRC</sequence>
<gene>
    <name evidence="1" type="ORF">PHACADRAFT_246271</name>
</gene>
<accession>K5W8Y7</accession>
<keyword evidence="2" id="KW-1185">Reference proteome</keyword>
<dbReference type="HOGENOM" id="CLU_2484055_0_0_1"/>
<dbReference type="AlphaFoldDB" id="K5W8Y7"/>
<name>K5W8Y7_PHACS</name>